<dbReference type="EMBL" id="KY399983">
    <property type="protein sequence ID" value="ATP74910.1"/>
    <property type="molecule type" value="Genomic_DNA"/>
</dbReference>
<name>A0A4Y1KCM9_9LILI</name>
<keyword evidence="1" id="KW-0150">Chloroplast</keyword>
<keyword evidence="1" id="KW-0934">Plastid</keyword>
<dbReference type="GeneID" id="40872268"/>
<accession>A0A4Y1KCM9</accession>
<evidence type="ECO:0000313" key="1">
    <source>
        <dbReference type="EMBL" id="ATP74910.1"/>
    </source>
</evidence>
<protein>
    <submittedName>
        <fullName evidence="1">Uncharacterized protein</fullName>
    </submittedName>
</protein>
<geneLocation type="chloroplast" evidence="1"/>
<sequence>MASHSYSCSTDTTDQSIRIEIKNGNRKIKKEKESLFLGSRARKHIFFFTKKGSVCQDRRRRIIFFCSDIDTESNQWLGIDQRKDPYFILRFHFDNGSLGIPISEMIRIPRKIKFFILELRSNRNTSVHWYTMEIGSNPMKSKDFLSLPPQRGTFLVSSLHLV</sequence>
<gene>
    <name evidence="1" type="primary">orf162</name>
</gene>
<dbReference type="AlphaFoldDB" id="A0A4Y1KCM9"/>
<reference evidence="1" key="1">
    <citation type="submission" date="2016-12" db="EMBL/GenBank/DDBJ databases">
        <authorList>
            <person name="Wang Q."/>
            <person name="Wang J."/>
            <person name="Luo J."/>
            <person name="Yang Z."/>
            <person name="Zeng Y."/>
            <person name="Chen S."/>
            <person name="Cai Z."/>
            <person name="Wu Z."/>
            <person name="Li X."/>
        </authorList>
    </citation>
    <scope>NUCLEOTIDE SEQUENCE</scope>
</reference>
<organism evidence="1">
    <name type="scientific">Thalassia hemprichii</name>
    <dbReference type="NCBI Taxonomy" id="55496"/>
    <lineage>
        <taxon>Eukaryota</taxon>
        <taxon>Viridiplantae</taxon>
        <taxon>Streptophyta</taxon>
        <taxon>Embryophyta</taxon>
        <taxon>Tracheophyta</taxon>
        <taxon>Spermatophyta</taxon>
        <taxon>Magnoliopsida</taxon>
        <taxon>Liliopsida</taxon>
        <taxon>Hydrocharitaceae</taxon>
        <taxon>Thalassia</taxon>
    </lineage>
</organism>
<proteinExistence type="predicted"/>
<dbReference type="RefSeq" id="YP_009667354.1">
    <property type="nucleotide sequence ID" value="NC_043774.1"/>
</dbReference>